<keyword evidence="7" id="KW-0808">Transferase</keyword>
<sequence>MIALIDCNNFYASCERVFNPSLQFKPIIVLSNNDGCVIARSEEAKQLGIEMGIPFFQIKRLVEEKGIYVFSSNYTLYGDMSRRVMSLIRSCVPQIEVYSIDECFVSFEGVNAIKDFSLDLRNRILKGVGIPVSIGVAPTKTLAKLAASFAKKYKAYNGVCIMDTVDKIDKALKLAPIEKIWGIGRRSLPKLHYQGIDTAYDFSLKSESWIRKELTVIGLRTWKELRGESCIDLEISTAKKSITTSRSFNRKLTDFEELFEVVANFAAACAKKLRAEGSSAGSILVFLHSSTKRDVETLKNNAARIQLVVPTSNPAELIKASRDALSIIYSPNQGYKKAGVIVMDITDSIQTSLFDNKDRGKQEKLLKVTDAIKLKNGDHSIKIATQGAFQLGNYMDRKFVSQLYTTNLDDIINVSTD</sequence>
<dbReference type="GO" id="GO:0003684">
    <property type="term" value="F:damaged DNA binding"/>
    <property type="evidence" value="ECO:0007669"/>
    <property type="project" value="InterPro"/>
</dbReference>
<evidence type="ECO:0000256" key="4">
    <source>
        <dbReference type="ARBA" id="ARBA00023204"/>
    </source>
</evidence>
<dbReference type="Proteomes" id="UP000018439">
    <property type="component" value="Chromosome"/>
</dbReference>
<organism evidence="7 8">
    <name type="scientific">Bacteroides coprosuis DSM 18011</name>
    <dbReference type="NCBI Taxonomy" id="679937"/>
    <lineage>
        <taxon>Bacteria</taxon>
        <taxon>Pseudomonadati</taxon>
        <taxon>Bacteroidota</taxon>
        <taxon>Bacteroidia</taxon>
        <taxon>Bacteroidales</taxon>
        <taxon>Bacteroidaceae</taxon>
        <taxon>Bacteroides</taxon>
    </lineage>
</organism>
<evidence type="ECO:0000256" key="1">
    <source>
        <dbReference type="ARBA" id="ARBA00010945"/>
    </source>
</evidence>
<proteinExistence type="inferred from homology"/>
<keyword evidence="7" id="KW-0548">Nucleotidyltransferase</keyword>
<dbReference type="InterPro" id="IPR025188">
    <property type="entry name" value="DUF4113"/>
</dbReference>
<dbReference type="Gene3D" id="3.40.1170.60">
    <property type="match status" value="1"/>
</dbReference>
<dbReference type="InterPro" id="IPR001126">
    <property type="entry name" value="UmuC"/>
</dbReference>
<dbReference type="GO" id="GO:0042276">
    <property type="term" value="P:error-prone translesion synthesis"/>
    <property type="evidence" value="ECO:0007669"/>
    <property type="project" value="TreeGrafter"/>
</dbReference>
<evidence type="ECO:0000256" key="2">
    <source>
        <dbReference type="ARBA" id="ARBA00022763"/>
    </source>
</evidence>
<dbReference type="OrthoDB" id="9808813at2"/>
<dbReference type="Gene3D" id="1.10.150.20">
    <property type="entry name" value="5' to 3' exonuclease, C-terminal subdomain"/>
    <property type="match status" value="1"/>
</dbReference>
<dbReference type="PANTHER" id="PTHR11076">
    <property type="entry name" value="DNA REPAIR POLYMERASE UMUC / TRANSFERASE FAMILY MEMBER"/>
    <property type="match status" value="1"/>
</dbReference>
<keyword evidence="8" id="KW-1185">Reference proteome</keyword>
<keyword evidence="3" id="KW-0741">SOS mutagenesis</keyword>
<dbReference type="Gene3D" id="3.30.70.270">
    <property type="match status" value="1"/>
</dbReference>
<dbReference type="Pfam" id="PF11799">
    <property type="entry name" value="IMS_C"/>
    <property type="match status" value="1"/>
</dbReference>
<dbReference type="InterPro" id="IPR017961">
    <property type="entry name" value="DNA_pol_Y-fam_little_finger"/>
</dbReference>
<dbReference type="InterPro" id="IPR050116">
    <property type="entry name" value="DNA_polymerase-Y"/>
</dbReference>
<dbReference type="InterPro" id="IPR043128">
    <property type="entry name" value="Rev_trsase/Diguanyl_cyclase"/>
</dbReference>
<dbReference type="AlphaFoldDB" id="F3ZV14"/>
<dbReference type="eggNOG" id="COG0389">
    <property type="taxonomic scope" value="Bacteria"/>
</dbReference>
<accession>F3ZV14</accession>
<gene>
    <name evidence="7" type="ORF">Bcop_2314</name>
</gene>
<keyword evidence="4" id="KW-0234">DNA repair</keyword>
<dbReference type="GO" id="GO:0003887">
    <property type="term" value="F:DNA-directed DNA polymerase activity"/>
    <property type="evidence" value="ECO:0007669"/>
    <property type="project" value="UniProtKB-KW"/>
</dbReference>
<evidence type="ECO:0000313" key="7">
    <source>
        <dbReference type="EMBL" id="EGJ72472.1"/>
    </source>
</evidence>
<dbReference type="EC" id="2.7.7.7" evidence="7"/>
<dbReference type="SUPFAM" id="SSF56672">
    <property type="entry name" value="DNA/RNA polymerases"/>
    <property type="match status" value="1"/>
</dbReference>
<evidence type="ECO:0000256" key="3">
    <source>
        <dbReference type="ARBA" id="ARBA00023199"/>
    </source>
</evidence>
<dbReference type="GO" id="GO:0009432">
    <property type="term" value="P:SOS response"/>
    <property type="evidence" value="ECO:0007669"/>
    <property type="project" value="UniProtKB-KW"/>
</dbReference>
<dbReference type="CDD" id="cd01700">
    <property type="entry name" value="PolY_Pol_V_umuC"/>
    <property type="match status" value="1"/>
</dbReference>
<evidence type="ECO:0000259" key="6">
    <source>
        <dbReference type="PROSITE" id="PS50173"/>
    </source>
</evidence>
<dbReference type="Pfam" id="PF00817">
    <property type="entry name" value="IMS"/>
    <property type="match status" value="1"/>
</dbReference>
<evidence type="ECO:0000313" key="8">
    <source>
        <dbReference type="Proteomes" id="UP000018439"/>
    </source>
</evidence>
<comment type="similarity">
    <text evidence="1">Belongs to the DNA polymerase type-Y family.</text>
</comment>
<feature type="domain" description="UmuC" evidence="6">
    <location>
        <begin position="2"/>
        <end position="184"/>
    </location>
</feature>
<dbReference type="HOGENOM" id="CLU_012348_3_0_10"/>
<dbReference type="Gene3D" id="3.30.1490.100">
    <property type="entry name" value="DNA polymerase, Y-family, little finger domain"/>
    <property type="match status" value="1"/>
</dbReference>
<dbReference type="STRING" id="679937.Bcop_2314"/>
<protein>
    <submittedName>
        <fullName evidence="7">DNA-directed DNA polymerase</fullName>
        <ecNumber evidence="7">2.7.7.7</ecNumber>
    </submittedName>
</protein>
<dbReference type="EMBL" id="CM001167">
    <property type="protein sequence ID" value="EGJ72472.1"/>
    <property type="molecule type" value="Genomic_DNA"/>
</dbReference>
<name>F3ZV14_9BACE</name>
<keyword evidence="5" id="KW-0742">SOS response</keyword>
<dbReference type="GO" id="GO:0006281">
    <property type="term" value="P:DNA repair"/>
    <property type="evidence" value="ECO:0007669"/>
    <property type="project" value="UniProtKB-KW"/>
</dbReference>
<dbReference type="PROSITE" id="PS50173">
    <property type="entry name" value="UMUC"/>
    <property type="match status" value="1"/>
</dbReference>
<dbReference type="Pfam" id="PF13438">
    <property type="entry name" value="DUF4113"/>
    <property type="match status" value="1"/>
</dbReference>
<dbReference type="InterPro" id="IPR036775">
    <property type="entry name" value="DNA_pol_Y-fam_lit_finger_sf"/>
</dbReference>
<reference evidence="7 8" key="1">
    <citation type="journal article" date="2011" name="Stand. Genomic Sci.">
        <title>Non-contiguous finished genome sequence of Bacteroides coprosuis type strain (PC139).</title>
        <authorList>
            <person name="Land M."/>
            <person name="Held B."/>
            <person name="Gronow S."/>
            <person name="Abt B."/>
            <person name="Lucas S."/>
            <person name="Del Rio T.G."/>
            <person name="Nolan M."/>
            <person name="Tice H."/>
            <person name="Cheng J.F."/>
            <person name="Pitluck S."/>
            <person name="Liolios K."/>
            <person name="Pagani I."/>
            <person name="Ivanova N."/>
            <person name="Mavromatis K."/>
            <person name="Mikhailova N."/>
            <person name="Pati A."/>
            <person name="Tapia R."/>
            <person name="Han C."/>
            <person name="Goodwin L."/>
            <person name="Chen A."/>
            <person name="Palaniappan K."/>
            <person name="Hauser L."/>
            <person name="Brambilla E.M."/>
            <person name="Rohde M."/>
            <person name="Goker M."/>
            <person name="Detter J.C."/>
            <person name="Woyke T."/>
            <person name="Bristow J."/>
            <person name="Eisen J.A."/>
            <person name="Markowitz V."/>
            <person name="Hugenholtz P."/>
            <person name="Kyrpides N.C."/>
            <person name="Klenk H.P."/>
            <person name="Lapidus A."/>
        </authorList>
    </citation>
    <scope>NUCLEOTIDE SEQUENCE</scope>
    <source>
        <strain evidence="7 8">DSM 18011</strain>
    </source>
</reference>
<keyword evidence="2" id="KW-0227">DNA damage</keyword>
<evidence type="ECO:0000256" key="5">
    <source>
        <dbReference type="ARBA" id="ARBA00023236"/>
    </source>
</evidence>
<keyword evidence="7" id="KW-0239">DNA-directed DNA polymerase</keyword>
<dbReference type="InterPro" id="IPR043502">
    <property type="entry name" value="DNA/RNA_pol_sf"/>
</dbReference>
<dbReference type="PANTHER" id="PTHR11076:SF34">
    <property type="entry name" value="PROTEIN UMUC"/>
    <property type="match status" value="1"/>
</dbReference>
<dbReference type="GO" id="GO:0005829">
    <property type="term" value="C:cytosol"/>
    <property type="evidence" value="ECO:0007669"/>
    <property type="project" value="TreeGrafter"/>
</dbReference>